<proteinExistence type="predicted"/>
<evidence type="ECO:0000313" key="1">
    <source>
        <dbReference type="EMBL" id="PVD21916.1"/>
    </source>
</evidence>
<evidence type="ECO:0000313" key="2">
    <source>
        <dbReference type="Proteomes" id="UP000245119"/>
    </source>
</evidence>
<protein>
    <submittedName>
        <fullName evidence="1">Uncharacterized protein</fullName>
    </submittedName>
</protein>
<dbReference type="EMBL" id="PZQS01000011">
    <property type="protein sequence ID" value="PVD21916.1"/>
    <property type="molecule type" value="Genomic_DNA"/>
</dbReference>
<gene>
    <name evidence="1" type="ORF">C0Q70_17719</name>
</gene>
<keyword evidence="2" id="KW-1185">Reference proteome</keyword>
<dbReference type="OrthoDB" id="6283821at2759"/>
<organism evidence="1 2">
    <name type="scientific">Pomacea canaliculata</name>
    <name type="common">Golden apple snail</name>
    <dbReference type="NCBI Taxonomy" id="400727"/>
    <lineage>
        <taxon>Eukaryota</taxon>
        <taxon>Metazoa</taxon>
        <taxon>Spiralia</taxon>
        <taxon>Lophotrochozoa</taxon>
        <taxon>Mollusca</taxon>
        <taxon>Gastropoda</taxon>
        <taxon>Caenogastropoda</taxon>
        <taxon>Architaenioglossa</taxon>
        <taxon>Ampullarioidea</taxon>
        <taxon>Ampullariidae</taxon>
        <taxon>Pomacea</taxon>
    </lineage>
</organism>
<name>A0A2T7NL77_POMCA</name>
<reference evidence="1 2" key="1">
    <citation type="submission" date="2018-04" db="EMBL/GenBank/DDBJ databases">
        <title>The genome of golden apple snail Pomacea canaliculata provides insight into stress tolerance and invasive adaptation.</title>
        <authorList>
            <person name="Liu C."/>
            <person name="Liu B."/>
            <person name="Ren Y."/>
            <person name="Zhang Y."/>
            <person name="Wang H."/>
            <person name="Li S."/>
            <person name="Jiang F."/>
            <person name="Yin L."/>
            <person name="Zhang G."/>
            <person name="Qian W."/>
            <person name="Fan W."/>
        </authorList>
    </citation>
    <scope>NUCLEOTIDE SEQUENCE [LARGE SCALE GENOMIC DNA]</scope>
    <source>
        <strain evidence="1">SZHN2017</strain>
        <tissue evidence="1">Muscle</tissue>
    </source>
</reference>
<comment type="caution">
    <text evidence="1">The sequence shown here is derived from an EMBL/GenBank/DDBJ whole genome shotgun (WGS) entry which is preliminary data.</text>
</comment>
<dbReference type="Proteomes" id="UP000245119">
    <property type="component" value="Linkage Group LG11"/>
</dbReference>
<dbReference type="AlphaFoldDB" id="A0A2T7NL77"/>
<accession>A0A2T7NL77</accession>
<sequence length="107" mass="12179">MMEVFTTSMPEGKETVVESAEQLPPLTYVDFYPRCLGTKFAGEPQYADFQTVVEEANQWLRSMPQFVVVKCETVESKLNSADFKADFDYSFCHVSSNGKNVYLKGLR</sequence>
<dbReference type="STRING" id="400727.A0A2T7NL77"/>